<evidence type="ECO:0000256" key="4">
    <source>
        <dbReference type="PIRSR" id="PIRSR001365-1"/>
    </source>
</evidence>
<feature type="binding site" evidence="5">
    <location>
        <position position="47"/>
    </location>
    <ligand>
        <name>pyruvate</name>
        <dbReference type="ChEBI" id="CHEBI:15361"/>
    </ligand>
</feature>
<dbReference type="InterPro" id="IPR013785">
    <property type="entry name" value="Aldolase_TIM"/>
</dbReference>
<dbReference type="CDD" id="cd00408">
    <property type="entry name" value="DHDPS-like"/>
    <property type="match status" value="1"/>
</dbReference>
<dbReference type="AlphaFoldDB" id="A0A269XUB0"/>
<feature type="active site" description="Proton donor/acceptor" evidence="4">
    <location>
        <position position="135"/>
    </location>
</feature>
<gene>
    <name evidence="6" type="ORF">B8X00_12605</name>
</gene>
<evidence type="ECO:0000313" key="7">
    <source>
        <dbReference type="Proteomes" id="UP000216151"/>
    </source>
</evidence>
<evidence type="ECO:0000256" key="2">
    <source>
        <dbReference type="ARBA" id="ARBA00023239"/>
    </source>
</evidence>
<organism evidence="6 7">
    <name type="scientific">Acetobacter fabarum</name>
    <dbReference type="NCBI Taxonomy" id="483199"/>
    <lineage>
        <taxon>Bacteria</taxon>
        <taxon>Pseudomonadati</taxon>
        <taxon>Pseudomonadota</taxon>
        <taxon>Alphaproteobacteria</taxon>
        <taxon>Acetobacterales</taxon>
        <taxon>Acetobacteraceae</taxon>
        <taxon>Acetobacter</taxon>
    </lineage>
</organism>
<dbReference type="Proteomes" id="UP000216151">
    <property type="component" value="Unassembled WGS sequence"/>
</dbReference>
<name>A0A269XUB0_9PROT</name>
<comment type="similarity">
    <text evidence="1 3">Belongs to the DapA family.</text>
</comment>
<dbReference type="PIRSF" id="PIRSF001365">
    <property type="entry name" value="DHDPS"/>
    <property type="match status" value="1"/>
</dbReference>
<dbReference type="OrthoDB" id="9778880at2"/>
<evidence type="ECO:0000313" key="6">
    <source>
        <dbReference type="EMBL" id="PAK76893.1"/>
    </source>
</evidence>
<dbReference type="RefSeq" id="WP_095350407.1">
    <property type="nucleotide sequence ID" value="NZ_JBDNMF010000058.1"/>
</dbReference>
<dbReference type="GO" id="GO:0008840">
    <property type="term" value="F:4-hydroxy-tetrahydrodipicolinate synthase activity"/>
    <property type="evidence" value="ECO:0007669"/>
    <property type="project" value="TreeGrafter"/>
</dbReference>
<sequence>MSIFYGLSAFPITPSNSHGVVDTEGVMHLTGYLSANGVDSIGLLGSTGTYAYLSRTERCRAIRAAVKAIGGKTPLIVGGGTLRTDDAQNLARDAAAEGADGLLMAPVSYTPLTQEEAYQHYAAVAAATPLPLCIYNNPSTTHFSFGRTLLERLADIPNIAAIKMPAPAAGTVTQELAELRNSPAGKLSIGYSGDWIAAEALLAGCDGWFSVLGGFLPQLAKALVRAARAGDVASVNHYQKTLLPLWQLFKEFGSLRVAYAATRFLGLANAQPPLPILPLSPQNQQKVIEALQACMDDCS</sequence>
<dbReference type="SMART" id="SM01130">
    <property type="entry name" value="DHDPS"/>
    <property type="match status" value="1"/>
</dbReference>
<dbReference type="Gene3D" id="3.20.20.70">
    <property type="entry name" value="Aldolase class I"/>
    <property type="match status" value="1"/>
</dbReference>
<dbReference type="Pfam" id="PF00701">
    <property type="entry name" value="DHDPS"/>
    <property type="match status" value="1"/>
</dbReference>
<dbReference type="InterPro" id="IPR002220">
    <property type="entry name" value="DapA-like"/>
</dbReference>
<dbReference type="PRINTS" id="PR00146">
    <property type="entry name" value="DHPICSNTHASE"/>
</dbReference>
<dbReference type="PANTHER" id="PTHR12128:SF66">
    <property type="entry name" value="4-HYDROXY-2-OXOGLUTARATE ALDOLASE, MITOCHONDRIAL"/>
    <property type="match status" value="1"/>
</dbReference>
<protein>
    <submittedName>
        <fullName evidence="6">Dihydrodipicolinate synthase family protein</fullName>
    </submittedName>
</protein>
<evidence type="ECO:0000256" key="3">
    <source>
        <dbReference type="PIRNR" id="PIRNR001365"/>
    </source>
</evidence>
<dbReference type="SUPFAM" id="SSF51569">
    <property type="entry name" value="Aldolase"/>
    <property type="match status" value="1"/>
</dbReference>
<comment type="caution">
    <text evidence="6">The sequence shown here is derived from an EMBL/GenBank/DDBJ whole genome shotgun (WGS) entry which is preliminary data.</text>
</comment>
<feature type="active site" description="Schiff-base intermediate with substrate" evidence="4">
    <location>
        <position position="163"/>
    </location>
</feature>
<proteinExistence type="inferred from homology"/>
<keyword evidence="2 3" id="KW-0456">Lyase</keyword>
<evidence type="ECO:0000256" key="1">
    <source>
        <dbReference type="ARBA" id="ARBA00007592"/>
    </source>
</evidence>
<evidence type="ECO:0000256" key="5">
    <source>
        <dbReference type="PIRSR" id="PIRSR001365-2"/>
    </source>
</evidence>
<accession>A0A269XUB0</accession>
<dbReference type="EMBL" id="NCXK01000037">
    <property type="protein sequence ID" value="PAK76893.1"/>
    <property type="molecule type" value="Genomic_DNA"/>
</dbReference>
<dbReference type="PANTHER" id="PTHR12128">
    <property type="entry name" value="DIHYDRODIPICOLINATE SYNTHASE"/>
    <property type="match status" value="1"/>
</dbReference>
<keyword evidence="7" id="KW-1185">Reference proteome</keyword>
<reference evidence="6 7" key="1">
    <citation type="submission" date="2017-04" db="EMBL/GenBank/DDBJ databases">
        <title>Kefir bacterial isolates.</title>
        <authorList>
            <person name="Kim Y."/>
            <person name="Blasche S."/>
            <person name="Patil K.R."/>
        </authorList>
    </citation>
    <scope>NUCLEOTIDE SEQUENCE [LARGE SCALE GENOMIC DNA]</scope>
    <source>
        <strain evidence="6 7">KR</strain>
    </source>
</reference>